<dbReference type="FunCoup" id="A0A482WFH9">
    <property type="interactions" value="1693"/>
</dbReference>
<dbReference type="GO" id="GO:0005739">
    <property type="term" value="C:mitochondrion"/>
    <property type="evidence" value="ECO:0007669"/>
    <property type="project" value="TreeGrafter"/>
</dbReference>
<dbReference type="Gene3D" id="3.40.50.10330">
    <property type="entry name" value="Probable inorganic polyphosphate/atp-NAD kinase, domain 1"/>
    <property type="match status" value="1"/>
</dbReference>
<accession>A0A482WFH9</accession>
<dbReference type="GO" id="GO:0019674">
    <property type="term" value="P:NAD+ metabolic process"/>
    <property type="evidence" value="ECO:0007669"/>
    <property type="project" value="InterPro"/>
</dbReference>
<dbReference type="InterPro" id="IPR017437">
    <property type="entry name" value="ATP-NAD_kinase_PpnK-typ_C"/>
</dbReference>
<dbReference type="GO" id="GO:0003951">
    <property type="term" value="F:NAD+ kinase activity"/>
    <property type="evidence" value="ECO:0007669"/>
    <property type="project" value="InterPro"/>
</dbReference>
<dbReference type="STRING" id="195883.A0A482WFH9"/>
<keyword evidence="2" id="KW-1185">Reference proteome</keyword>
<dbReference type="SUPFAM" id="SSF111331">
    <property type="entry name" value="NAD kinase/diacylglycerol kinase-like"/>
    <property type="match status" value="1"/>
</dbReference>
<proteinExistence type="predicted"/>
<dbReference type="PANTHER" id="PTHR13158">
    <property type="match status" value="1"/>
</dbReference>
<dbReference type="InterPro" id="IPR017438">
    <property type="entry name" value="ATP-NAD_kinase_N"/>
</dbReference>
<organism evidence="1 2">
    <name type="scientific">Laodelphax striatellus</name>
    <name type="common">Small brown planthopper</name>
    <name type="synonym">Delphax striatella</name>
    <dbReference type="NCBI Taxonomy" id="195883"/>
    <lineage>
        <taxon>Eukaryota</taxon>
        <taxon>Metazoa</taxon>
        <taxon>Ecdysozoa</taxon>
        <taxon>Arthropoda</taxon>
        <taxon>Hexapoda</taxon>
        <taxon>Insecta</taxon>
        <taxon>Pterygota</taxon>
        <taxon>Neoptera</taxon>
        <taxon>Paraneoptera</taxon>
        <taxon>Hemiptera</taxon>
        <taxon>Auchenorrhyncha</taxon>
        <taxon>Fulgoroidea</taxon>
        <taxon>Delphacidae</taxon>
        <taxon>Criomorphinae</taxon>
        <taxon>Laodelphax</taxon>
    </lineage>
</organism>
<gene>
    <name evidence="1" type="ORF">LSTR_LSTR011490</name>
</gene>
<dbReference type="InParanoid" id="A0A482WFH9"/>
<dbReference type="EMBL" id="QKKF02037417">
    <property type="protein sequence ID" value="RZF32218.1"/>
    <property type="molecule type" value="Genomic_DNA"/>
</dbReference>
<dbReference type="AlphaFoldDB" id="A0A482WFH9"/>
<protein>
    <submittedName>
        <fullName evidence="1">Uncharacterized protein</fullName>
    </submittedName>
</protein>
<dbReference type="OrthoDB" id="185618at2759"/>
<sequence length="392" mass="44622">MWLLSQRFLGRVVVCKCSFSTRPQFEVRKALIVSKMTRYELEKFRNPQFDKTDNENNVRRGFDLDEIKKYYDVHKSYESYVVNTLNAFGIETRIVNRTNYNKLDLEWCDAVFPVGGDGTFLLAASFVPDTKKPVIGFNSDPSRSEGHLCLPKKYSKNLSPALEKLREGKLKWRMRTRIRITLKGMDATKLPKQLHNQQMLMPEFRFCNELEGESKAENEYRLPYLALNEVFIGEYLSARVSYFELKLSELPLTKVKSSGLCISTGTGSTSWHLSMNRITKLSVEQILKLLNVPGSNANVENLVKDFNNSLIFSPEEKRLGYTVRDLISAGVWPHPPGLPSRGFSENIEVHSKCIDAGLVIDGGISYPFNDGTKATVEVHSEDALRTVVLNED</sequence>
<comment type="caution">
    <text evidence="1">The sequence shown here is derived from an EMBL/GenBank/DDBJ whole genome shotgun (WGS) entry which is preliminary data.</text>
</comment>
<dbReference type="SMR" id="A0A482WFH9"/>
<dbReference type="PANTHER" id="PTHR13158:SF5">
    <property type="entry name" value="NAD KINASE 2, MITOCHONDRIAL"/>
    <property type="match status" value="1"/>
</dbReference>
<dbReference type="Gene3D" id="2.60.200.30">
    <property type="entry name" value="Probable inorganic polyphosphate/atp-NAD kinase, domain 2"/>
    <property type="match status" value="1"/>
</dbReference>
<name>A0A482WFH9_LAOST</name>
<reference evidence="1 2" key="1">
    <citation type="journal article" date="2017" name="Gigascience">
        <title>Genome sequence of the small brown planthopper, Laodelphax striatellus.</title>
        <authorList>
            <person name="Zhu J."/>
            <person name="Jiang F."/>
            <person name="Wang X."/>
            <person name="Yang P."/>
            <person name="Bao Y."/>
            <person name="Zhao W."/>
            <person name="Wang W."/>
            <person name="Lu H."/>
            <person name="Wang Q."/>
            <person name="Cui N."/>
            <person name="Li J."/>
            <person name="Chen X."/>
            <person name="Luo L."/>
            <person name="Yu J."/>
            <person name="Kang L."/>
            <person name="Cui F."/>
        </authorList>
    </citation>
    <scope>NUCLEOTIDE SEQUENCE [LARGE SCALE GENOMIC DNA]</scope>
    <source>
        <strain evidence="1">Lst14</strain>
    </source>
</reference>
<evidence type="ECO:0000313" key="2">
    <source>
        <dbReference type="Proteomes" id="UP000291343"/>
    </source>
</evidence>
<evidence type="ECO:0000313" key="1">
    <source>
        <dbReference type="EMBL" id="RZF32218.1"/>
    </source>
</evidence>
<dbReference type="Proteomes" id="UP000291343">
    <property type="component" value="Unassembled WGS sequence"/>
</dbReference>
<dbReference type="InterPro" id="IPR016064">
    <property type="entry name" value="NAD/diacylglycerol_kinase_sf"/>
</dbReference>